<feature type="transmembrane region" description="Helical" evidence="4">
    <location>
        <begin position="992"/>
        <end position="1011"/>
    </location>
</feature>
<dbReference type="Pfam" id="PF06985">
    <property type="entry name" value="HET"/>
    <property type="match status" value="1"/>
</dbReference>
<feature type="domain" description="Major facilitator superfamily (MFS) profile" evidence="5">
    <location>
        <begin position="667"/>
        <end position="1112"/>
    </location>
</feature>
<gene>
    <name evidence="6" type="ORF">PG996_014742</name>
</gene>
<dbReference type="InterPro" id="IPR036928">
    <property type="entry name" value="AS_sf"/>
</dbReference>
<dbReference type="InterPro" id="IPR036259">
    <property type="entry name" value="MFS_trans_sf"/>
</dbReference>
<evidence type="ECO:0000256" key="1">
    <source>
        <dbReference type="ARBA" id="ARBA00004141"/>
    </source>
</evidence>
<proteinExistence type="inferred from homology"/>
<keyword evidence="7" id="KW-1185">Reference proteome</keyword>
<dbReference type="Pfam" id="PF01425">
    <property type="entry name" value="Amidase"/>
    <property type="match status" value="2"/>
</dbReference>
<keyword evidence="4" id="KW-0812">Transmembrane</keyword>
<dbReference type="SUPFAM" id="SSF75304">
    <property type="entry name" value="Amidase signature (AS) enzymes"/>
    <property type="match status" value="1"/>
</dbReference>
<feature type="transmembrane region" description="Helical" evidence="4">
    <location>
        <begin position="762"/>
        <end position="779"/>
    </location>
</feature>
<feature type="transmembrane region" description="Helical" evidence="4">
    <location>
        <begin position="791"/>
        <end position="815"/>
    </location>
</feature>
<dbReference type="InterPro" id="IPR020846">
    <property type="entry name" value="MFS_dom"/>
</dbReference>
<dbReference type="InterPro" id="IPR010730">
    <property type="entry name" value="HET"/>
</dbReference>
<dbReference type="InterPro" id="IPR023631">
    <property type="entry name" value="Amidase_dom"/>
</dbReference>
<sequence>MRLQPWTTRLRRRNTVAARRATGLLPAEVQSHLYSALSSLYLPLDESKQEFRVVTVAAGRFEDPITCELEVVSLLDNKPFEALSYAWGDSHPTWKVFINGTRHEISQNLDSALRHLRHQNRSRVLWVDALCINQTDMEERNSQVKHMGTIYKMSSQVLAWLGPEYNNSDLAFDFFETMPRDPNVHWDPAKYPEIEGVYTLRHTIAVNDLFDRSWWHRVWTVQESVLCPELRFVCGARQLPAEEAFKLGVCYFKHLYTCCQDIWYTRFRSTAGQPGLGDVCTALAKLEEMRETTHRYRFGQILSKFMSRQCSDPHDKIYGLLGFANLQEASLVVPDYAKPIARLYEEVALGLIQLTEDLEILSMRLPDSYKPERQHGEFAIETLPTWVPNWSLDWDSPLLHDLDDRLSCLPYYDASKGSRYSPKSTVCGFLPARAHFIENVALLSEDEDHMDVPSLTDFFQNWRHMLGITVNPGRLYAKSSSTTIDDAFWQTLCCGLVPDRDEPRNNALLHKTSDESPHKRWFTAWWEWCEHHDCDPHQLMSIESEYSRAEINVMGGLISTSIKMRRLFVSDDTGWIGLAPVDTLIGDKVALLEGGRTPYILRPTNEGGRSEALRKYQLVGATYVHGVMDGSVTPLQEIKSMEDLRDQDAEQVHAPYSAFSYAEKWCIVSLVSFAAWFSTVSSFIYYPALQLLSESLHVSVDKINLTITSYMAIATIAPTLVGDAADVMGRRPVYIVILGRYIASNIAIALTKTYSALLGLRLLQALAISGIFSVAYGVITDVASPAERGTFASAVSFASTIAPSIGPILGGALSYAAGWTWIFWFLAIASSVCLLLMVFMLPETSRRIVGNGSIRPPRHLRLPTPTLMRHWKEEGCEPATVWEIPNPLKSLRILVRRDNATIILACGILYVIYTCVNASLSVLFIDIYGLNQWQAGLIYLPFGLGGTVSTFFSGPLLDNAYRKARARRRLPTNKVSGDDLDSFPIEKARIGVIWVPMALTTISVVTFGWVLQLRQNIAVPLFLQFIAGLSMQLDFSTFRPVKTPSQHMPDSKVRNMSSNKRSWEELAADKRAATLDKIPKSWRLSESDLLDAKKQRDLTGSFICKFLTEEAIAITAQSTTQIASEIQAGHLSAVQVATAFCRRAAIAHQTNNCLHEICFDQAVERAKQLDAYFAQHSKTCGPLHGVPVSLKDQFHVKGIDTTMGYVGWIGSNLGIEHPEQAHRVESQITTELLALGAVLYCKTSLPQTLLLGETKNNIIGQTLNPLNQNLSCGGSSGGEGALQALGGSTVGVGTDIGGSQIVDDFLSRAEPDGSAKTSNRPLKLGVAWTDGQVGPHPPVTRGLSMVVDAVKRAGHKIVDWEPHSQSTAQRVHLAFLKADGAHDIHTQLDRSGEPLIPDLRDDFELRRPIGLLEYQDLTLQGLDYEAQYTDYWNSTGEEDGQVVDAVIMPVAPHAAVIRGKFYHTAYTEVMNLLNYSAVVVPVTKANKDLDPVDESYQPLNAIDLKNWDAYDPEVYHGGPAGVQIVGRKFEEEKVWAIARIVTAALRTPQGSH</sequence>
<accession>A0ABR1TJ63</accession>
<feature type="transmembrane region" description="Helical" evidence="4">
    <location>
        <begin position="902"/>
        <end position="925"/>
    </location>
</feature>
<dbReference type="Gene3D" id="1.20.1250.20">
    <property type="entry name" value="MFS general substrate transporter like domains"/>
    <property type="match status" value="1"/>
</dbReference>
<evidence type="ECO:0000259" key="5">
    <source>
        <dbReference type="PROSITE" id="PS50850"/>
    </source>
</evidence>
<evidence type="ECO:0000256" key="3">
    <source>
        <dbReference type="ARBA" id="ARBA00022801"/>
    </source>
</evidence>
<keyword evidence="4" id="KW-1133">Transmembrane helix</keyword>
<protein>
    <recommendedName>
        <fullName evidence="5">Major facilitator superfamily (MFS) profile domain-containing protein</fullName>
    </recommendedName>
</protein>
<dbReference type="EMBL" id="JAQQWM010000009">
    <property type="protein sequence ID" value="KAK8046678.1"/>
    <property type="molecule type" value="Genomic_DNA"/>
</dbReference>
<dbReference type="InterPro" id="IPR011701">
    <property type="entry name" value="MFS"/>
</dbReference>
<dbReference type="PROSITE" id="PS50850">
    <property type="entry name" value="MFS"/>
    <property type="match status" value="1"/>
</dbReference>
<evidence type="ECO:0000313" key="7">
    <source>
        <dbReference type="Proteomes" id="UP001446871"/>
    </source>
</evidence>
<comment type="subcellular location">
    <subcellularLocation>
        <location evidence="1">Membrane</location>
        <topology evidence="1">Multi-pass membrane protein</topology>
    </subcellularLocation>
</comment>
<dbReference type="Proteomes" id="UP001446871">
    <property type="component" value="Unassembled WGS sequence"/>
</dbReference>
<keyword evidence="3" id="KW-0378">Hydrolase</keyword>
<dbReference type="PANTHER" id="PTHR46072">
    <property type="entry name" value="AMIDASE-RELATED-RELATED"/>
    <property type="match status" value="1"/>
</dbReference>
<feature type="transmembrane region" description="Helical" evidence="4">
    <location>
        <begin position="821"/>
        <end position="841"/>
    </location>
</feature>
<reference evidence="6 7" key="1">
    <citation type="submission" date="2023-01" db="EMBL/GenBank/DDBJ databases">
        <title>Analysis of 21 Apiospora genomes using comparative genomics revels a genus with tremendous synthesis potential of carbohydrate active enzymes and secondary metabolites.</title>
        <authorList>
            <person name="Sorensen T."/>
        </authorList>
    </citation>
    <scope>NUCLEOTIDE SEQUENCE [LARGE SCALE GENOMIC DNA]</scope>
    <source>
        <strain evidence="6 7">CBS 83171</strain>
    </source>
</reference>
<dbReference type="Pfam" id="PF26639">
    <property type="entry name" value="Het-6_barrel"/>
    <property type="match status" value="1"/>
</dbReference>
<feature type="transmembrane region" description="Helical" evidence="4">
    <location>
        <begin position="937"/>
        <end position="957"/>
    </location>
</feature>
<dbReference type="PANTHER" id="PTHR46072:SF8">
    <property type="entry name" value="AMIDASE DOMAIN-CONTAINING PROTEIN"/>
    <property type="match status" value="1"/>
</dbReference>
<name>A0ABR1TJ63_9PEZI</name>
<keyword evidence="4" id="KW-0472">Membrane</keyword>
<dbReference type="Gene3D" id="3.90.1300.10">
    <property type="entry name" value="Amidase signature (AS) domain"/>
    <property type="match status" value="2"/>
</dbReference>
<organism evidence="6 7">
    <name type="scientific">Apiospora saccharicola</name>
    <dbReference type="NCBI Taxonomy" id="335842"/>
    <lineage>
        <taxon>Eukaryota</taxon>
        <taxon>Fungi</taxon>
        <taxon>Dikarya</taxon>
        <taxon>Ascomycota</taxon>
        <taxon>Pezizomycotina</taxon>
        <taxon>Sordariomycetes</taxon>
        <taxon>Xylariomycetidae</taxon>
        <taxon>Amphisphaeriales</taxon>
        <taxon>Apiosporaceae</taxon>
        <taxon>Apiospora</taxon>
    </lineage>
</organism>
<evidence type="ECO:0000256" key="4">
    <source>
        <dbReference type="SAM" id="Phobius"/>
    </source>
</evidence>
<evidence type="ECO:0000313" key="6">
    <source>
        <dbReference type="EMBL" id="KAK8046678.1"/>
    </source>
</evidence>
<dbReference type="Pfam" id="PF07690">
    <property type="entry name" value="MFS_1"/>
    <property type="match status" value="1"/>
</dbReference>
<comment type="similarity">
    <text evidence="2">Belongs to the amidase family.</text>
</comment>
<evidence type="ECO:0000256" key="2">
    <source>
        <dbReference type="ARBA" id="ARBA00009199"/>
    </source>
</evidence>
<comment type="caution">
    <text evidence="6">The sequence shown here is derived from an EMBL/GenBank/DDBJ whole genome shotgun (WGS) entry which is preliminary data.</text>
</comment>
<dbReference type="SUPFAM" id="SSF103473">
    <property type="entry name" value="MFS general substrate transporter"/>
    <property type="match status" value="1"/>
</dbReference>